<dbReference type="RefSeq" id="WP_083167268.1">
    <property type="nucleotide sequence ID" value="NZ_MVHF01000034.1"/>
</dbReference>
<comment type="caution">
    <text evidence="4">The sequence shown here is derived from an EMBL/GenBank/DDBJ whole genome shotgun (WGS) entry which is preliminary data.</text>
</comment>
<dbReference type="Gene3D" id="1.10.357.10">
    <property type="entry name" value="Tetracycline Repressor, domain 2"/>
    <property type="match status" value="1"/>
</dbReference>
<gene>
    <name evidence="4" type="ORF">BST13_26460</name>
</gene>
<evidence type="ECO:0000259" key="3">
    <source>
        <dbReference type="PROSITE" id="PS50977"/>
    </source>
</evidence>
<dbReference type="InterPro" id="IPR001647">
    <property type="entry name" value="HTH_TetR"/>
</dbReference>
<dbReference type="Pfam" id="PF00440">
    <property type="entry name" value="TetR_N"/>
    <property type="match status" value="1"/>
</dbReference>
<dbReference type="STRING" id="1927124.BST13_26460"/>
<reference evidence="4 5" key="1">
    <citation type="submission" date="2017-02" db="EMBL/GenBank/DDBJ databases">
        <title>The new phylogeny of genus Mycobacterium.</title>
        <authorList>
            <person name="Tortoli E."/>
            <person name="Trovato A."/>
            <person name="Cirillo D.M."/>
        </authorList>
    </citation>
    <scope>NUCLEOTIDE SEQUENCE [LARGE SCALE GENOMIC DNA]</scope>
    <source>
        <strain evidence="4 5">RW6</strain>
    </source>
</reference>
<dbReference type="OrthoDB" id="4802216at2"/>
<evidence type="ECO:0000313" key="4">
    <source>
        <dbReference type="EMBL" id="ORA29891.1"/>
    </source>
</evidence>
<evidence type="ECO:0000256" key="2">
    <source>
        <dbReference type="PROSITE-ProRule" id="PRU00335"/>
    </source>
</evidence>
<feature type="domain" description="HTH tetR-type" evidence="3">
    <location>
        <begin position="19"/>
        <end position="79"/>
    </location>
</feature>
<dbReference type="InterPro" id="IPR009057">
    <property type="entry name" value="Homeodomain-like_sf"/>
</dbReference>
<keyword evidence="1 2" id="KW-0238">DNA-binding</keyword>
<dbReference type="AlphaFoldDB" id="A0A1X0AIP3"/>
<dbReference type="PROSITE" id="PS50977">
    <property type="entry name" value="HTH_TETR_2"/>
    <property type="match status" value="1"/>
</dbReference>
<dbReference type="Proteomes" id="UP000192448">
    <property type="component" value="Unassembled WGS sequence"/>
</dbReference>
<sequence length="208" mass="23229">MRTPNRYRYTGLSVAERKERRRVALLEAALDVLAESGVEAITVRGVCRRAELNDRYFYEHFTSCDELLGALADYGLHARLLPDLGVRLTDAGSDPAKWARAATEATLSIVDDDPRWRHLIVNMTATPALRERRDNAVSLIAQLMQSAAEELLDQNDRQAQLTSIVLASGIFEVVVRWARGVLDIDRAQLADYLVDLLVGVGNIANQER</sequence>
<proteinExistence type="predicted"/>
<dbReference type="GO" id="GO:0003677">
    <property type="term" value="F:DNA binding"/>
    <property type="evidence" value="ECO:0007669"/>
    <property type="project" value="UniProtKB-UniRule"/>
</dbReference>
<name>A0A1X0AIP3_9MYCO</name>
<dbReference type="EMBL" id="MVHF01000034">
    <property type="protein sequence ID" value="ORA29891.1"/>
    <property type="molecule type" value="Genomic_DNA"/>
</dbReference>
<dbReference type="InterPro" id="IPR050624">
    <property type="entry name" value="HTH-type_Tx_Regulator"/>
</dbReference>
<protein>
    <recommendedName>
        <fullName evidence="3">HTH tetR-type domain-containing protein</fullName>
    </recommendedName>
</protein>
<evidence type="ECO:0000313" key="5">
    <source>
        <dbReference type="Proteomes" id="UP000192448"/>
    </source>
</evidence>
<keyword evidence="5" id="KW-1185">Reference proteome</keyword>
<feature type="DNA-binding region" description="H-T-H motif" evidence="2">
    <location>
        <begin position="42"/>
        <end position="61"/>
    </location>
</feature>
<evidence type="ECO:0000256" key="1">
    <source>
        <dbReference type="ARBA" id="ARBA00023125"/>
    </source>
</evidence>
<accession>A0A1X0AIP3</accession>
<organism evidence="4 5">
    <name type="scientific">Mycobacterium aquaticum</name>
    <dbReference type="NCBI Taxonomy" id="1927124"/>
    <lineage>
        <taxon>Bacteria</taxon>
        <taxon>Bacillati</taxon>
        <taxon>Actinomycetota</taxon>
        <taxon>Actinomycetes</taxon>
        <taxon>Mycobacteriales</taxon>
        <taxon>Mycobacteriaceae</taxon>
        <taxon>Mycobacterium</taxon>
    </lineage>
</organism>
<dbReference type="PANTHER" id="PTHR43479:SF11">
    <property type="entry name" value="ACREF_ENVCD OPERON REPRESSOR-RELATED"/>
    <property type="match status" value="1"/>
</dbReference>
<dbReference type="PANTHER" id="PTHR43479">
    <property type="entry name" value="ACREF/ENVCD OPERON REPRESSOR-RELATED"/>
    <property type="match status" value="1"/>
</dbReference>
<dbReference type="SUPFAM" id="SSF46689">
    <property type="entry name" value="Homeodomain-like"/>
    <property type="match status" value="1"/>
</dbReference>